<name>A0A2B4RJC4_STYPI</name>
<evidence type="ECO:0000313" key="12">
    <source>
        <dbReference type="Proteomes" id="UP000225706"/>
    </source>
</evidence>
<dbReference type="InterPro" id="IPR003598">
    <property type="entry name" value="Ig_sub2"/>
</dbReference>
<evidence type="ECO:0000256" key="9">
    <source>
        <dbReference type="SAM" id="Phobius"/>
    </source>
</evidence>
<dbReference type="SMART" id="SM00408">
    <property type="entry name" value="IGc2"/>
    <property type="match status" value="3"/>
</dbReference>
<dbReference type="PANTHER" id="PTHR10075">
    <property type="entry name" value="BASIGIN RELATED"/>
    <property type="match status" value="1"/>
</dbReference>
<feature type="compositionally biased region" description="Polar residues" evidence="8">
    <location>
        <begin position="813"/>
        <end position="823"/>
    </location>
</feature>
<comment type="caution">
    <text evidence="11">The sequence shown here is derived from an EMBL/GenBank/DDBJ whole genome shotgun (WGS) entry which is preliminary data.</text>
</comment>
<feature type="region of interest" description="Disordered" evidence="8">
    <location>
        <begin position="798"/>
        <end position="908"/>
    </location>
</feature>
<dbReference type="GO" id="GO:0070593">
    <property type="term" value="P:dendrite self-avoidance"/>
    <property type="evidence" value="ECO:0007669"/>
    <property type="project" value="TreeGrafter"/>
</dbReference>
<keyword evidence="12" id="KW-1185">Reference proteome</keyword>
<dbReference type="SMART" id="SM00219">
    <property type="entry name" value="TyrKc"/>
    <property type="match status" value="1"/>
</dbReference>
<evidence type="ECO:0000256" key="5">
    <source>
        <dbReference type="ARBA" id="ARBA00023157"/>
    </source>
</evidence>
<dbReference type="GO" id="GO:0005886">
    <property type="term" value="C:plasma membrane"/>
    <property type="evidence" value="ECO:0007669"/>
    <property type="project" value="TreeGrafter"/>
</dbReference>
<evidence type="ECO:0000256" key="6">
    <source>
        <dbReference type="ARBA" id="ARBA00023180"/>
    </source>
</evidence>
<evidence type="ECO:0000256" key="2">
    <source>
        <dbReference type="ARBA" id="ARBA00022692"/>
    </source>
</evidence>
<sequence length="908" mass="99185">MAWSSWSGGCKECGENRERVGPPEINHQLKNQPFLYNSTLRFKCSLRGFPEPEVLWTKDGVNLGDKNTLTIDRVKYEDAGQYTCSAKNSEGSKNSTFWIEVVGVSPQIIAPPTNQSVTKGYPVNFSCVASGVPTPTFVWDFSNGDLSSGIHQTDQEGESLLELPRVTKEMEGTYNCTATNKENTTSSSAALRVYGKASAQIVPETNPTLTAGKFLTLTCKVNEETVNITWKKDRESLRERAVIDTRLDERKSKLVVAELVEEDSGEYSCEASNKLGTVARSSVTLDVKAAPAAPSSNSLKWYYIGGSIAAVIFLLVLYAYIKKRHATANESFMNPVKQAKRKTQLPSKLKDKEYIKLDTEIQRWIAISGEQGRKALLREIELLKLFGRTGHENVVKFIGCVTVGGGIPYEGWSETTTIRKIYQGYRLPKPEHVDDSIYAVMLSCWKYQIAARPHFVNLYKTMDTYLKTKTYVDIVDMDKYDQDKYKFIDDRGAVAIREDAGPDEQGAAAANPNREVGAHGATAHPFVVEIDDGATAFPLTISEGATAANPDREVGEHSGTAHPSVVAIDGGATAFPFRVNVADEGATTANPDRKADEHGAIAHPFVAAIEDGARAFPLGIKVGEESWAAHSFKSDDKYIDALAYLHESDTLPYLSDNEEEDFGDCEGTLGPQEEDIDDSECPFVIKEKDIDLLPSSLVMDDRGLGTLVCPFLTDEENPDCSACSLVIEEEDSSNSACSPMIGEEGLEATVCPSGVTDPNFVAHFLAIEVKKPDASQFPPVIGKKDVDSLEYPPLIEEEGHVDSASSPYVEEGGTSNPETNADNQDAAAVQSVKEAGREEPKTCQLENTEGEQDDIGKHMEDQGDAVDLCDEEVGVQESNGYQLKAVDTDETGSDDDEESSEATPFVQD</sequence>
<dbReference type="InterPro" id="IPR013783">
    <property type="entry name" value="Ig-like_fold"/>
</dbReference>
<gene>
    <name evidence="11" type="primary">Hmcn2</name>
    <name evidence="11" type="ORF">AWC38_SpisGene19127</name>
</gene>
<dbReference type="GO" id="GO:0007411">
    <property type="term" value="P:axon guidance"/>
    <property type="evidence" value="ECO:0007669"/>
    <property type="project" value="TreeGrafter"/>
</dbReference>
<comment type="subcellular location">
    <subcellularLocation>
        <location evidence="1">Membrane</location>
        <topology evidence="1">Single-pass membrane protein</topology>
    </subcellularLocation>
</comment>
<dbReference type="Proteomes" id="UP000225706">
    <property type="component" value="Unassembled WGS sequence"/>
</dbReference>
<dbReference type="OrthoDB" id="5988206at2759"/>
<dbReference type="Pfam" id="PF13927">
    <property type="entry name" value="Ig_3"/>
    <property type="match status" value="1"/>
</dbReference>
<evidence type="ECO:0000256" key="1">
    <source>
        <dbReference type="ARBA" id="ARBA00004167"/>
    </source>
</evidence>
<dbReference type="InterPro" id="IPR007110">
    <property type="entry name" value="Ig-like_dom"/>
</dbReference>
<dbReference type="FunFam" id="2.60.40.10:FF:000032">
    <property type="entry name" value="palladin isoform X1"/>
    <property type="match status" value="2"/>
</dbReference>
<dbReference type="Pfam" id="PF07679">
    <property type="entry name" value="I-set"/>
    <property type="match status" value="2"/>
</dbReference>
<dbReference type="GO" id="GO:0007156">
    <property type="term" value="P:homophilic cell adhesion via plasma membrane adhesion molecules"/>
    <property type="evidence" value="ECO:0007669"/>
    <property type="project" value="TreeGrafter"/>
</dbReference>
<dbReference type="PANTHER" id="PTHR10075:SF14">
    <property type="entry name" value="CELL ADHESION MOLECULE DSCAM2-RELATED"/>
    <property type="match status" value="1"/>
</dbReference>
<dbReference type="InterPro" id="IPR013098">
    <property type="entry name" value="Ig_I-set"/>
</dbReference>
<feature type="domain" description="Ig-like" evidence="10">
    <location>
        <begin position="197"/>
        <end position="284"/>
    </location>
</feature>
<dbReference type="InterPro" id="IPR020635">
    <property type="entry name" value="Tyr_kinase_cat_dom"/>
</dbReference>
<dbReference type="SUPFAM" id="SSF56112">
    <property type="entry name" value="Protein kinase-like (PK-like)"/>
    <property type="match status" value="1"/>
</dbReference>
<keyword evidence="4 9" id="KW-0472">Membrane</keyword>
<feature type="compositionally biased region" description="Acidic residues" evidence="8">
    <location>
        <begin position="888"/>
        <end position="900"/>
    </location>
</feature>
<evidence type="ECO:0000256" key="4">
    <source>
        <dbReference type="ARBA" id="ARBA00023136"/>
    </source>
</evidence>
<feature type="domain" description="Ig-like" evidence="10">
    <location>
        <begin position="106"/>
        <end position="192"/>
    </location>
</feature>
<dbReference type="EMBL" id="LSMT01000534">
    <property type="protein sequence ID" value="PFX16590.1"/>
    <property type="molecule type" value="Genomic_DNA"/>
</dbReference>
<keyword evidence="5" id="KW-1015">Disulfide bond</keyword>
<dbReference type="PROSITE" id="PS50835">
    <property type="entry name" value="IG_LIKE"/>
    <property type="match status" value="3"/>
</dbReference>
<dbReference type="InterPro" id="IPR036179">
    <property type="entry name" value="Ig-like_dom_sf"/>
</dbReference>
<dbReference type="SUPFAM" id="SSF48726">
    <property type="entry name" value="Immunoglobulin"/>
    <property type="match status" value="3"/>
</dbReference>
<evidence type="ECO:0000313" key="11">
    <source>
        <dbReference type="EMBL" id="PFX16590.1"/>
    </source>
</evidence>
<evidence type="ECO:0000256" key="8">
    <source>
        <dbReference type="SAM" id="MobiDB-lite"/>
    </source>
</evidence>
<accession>A0A2B4RJC4</accession>
<dbReference type="CDD" id="cd00096">
    <property type="entry name" value="Ig"/>
    <property type="match status" value="1"/>
</dbReference>
<dbReference type="Pfam" id="PF07714">
    <property type="entry name" value="PK_Tyr_Ser-Thr"/>
    <property type="match status" value="1"/>
</dbReference>
<keyword evidence="6" id="KW-0325">Glycoprotein</keyword>
<dbReference type="InterPro" id="IPR011009">
    <property type="entry name" value="Kinase-like_dom_sf"/>
</dbReference>
<evidence type="ECO:0000259" key="10">
    <source>
        <dbReference type="PROSITE" id="PS50835"/>
    </source>
</evidence>
<dbReference type="Gene3D" id="2.60.40.10">
    <property type="entry name" value="Immunoglobulins"/>
    <property type="match status" value="3"/>
</dbReference>
<keyword evidence="2 9" id="KW-0812">Transmembrane</keyword>
<feature type="domain" description="Ig-like" evidence="10">
    <location>
        <begin position="23"/>
        <end position="100"/>
    </location>
</feature>
<feature type="compositionally biased region" description="Acidic residues" evidence="8">
    <location>
        <begin position="862"/>
        <end position="874"/>
    </location>
</feature>
<feature type="transmembrane region" description="Helical" evidence="9">
    <location>
        <begin position="301"/>
        <end position="321"/>
    </location>
</feature>
<dbReference type="GO" id="GO:0098632">
    <property type="term" value="F:cell-cell adhesion mediator activity"/>
    <property type="evidence" value="ECO:0007669"/>
    <property type="project" value="TreeGrafter"/>
</dbReference>
<reference evidence="12" key="1">
    <citation type="journal article" date="2017" name="bioRxiv">
        <title>Comparative analysis of the genomes of Stylophora pistillata and Acropora digitifera provides evidence for extensive differences between species of corals.</title>
        <authorList>
            <person name="Voolstra C.R."/>
            <person name="Li Y."/>
            <person name="Liew Y.J."/>
            <person name="Baumgarten S."/>
            <person name="Zoccola D."/>
            <person name="Flot J.-F."/>
            <person name="Tambutte S."/>
            <person name="Allemand D."/>
            <person name="Aranda M."/>
        </authorList>
    </citation>
    <scope>NUCLEOTIDE SEQUENCE [LARGE SCALE GENOMIC DNA]</scope>
</reference>
<evidence type="ECO:0000256" key="7">
    <source>
        <dbReference type="ARBA" id="ARBA00023319"/>
    </source>
</evidence>
<dbReference type="GO" id="GO:0030424">
    <property type="term" value="C:axon"/>
    <property type="evidence" value="ECO:0007669"/>
    <property type="project" value="TreeGrafter"/>
</dbReference>
<dbReference type="AlphaFoldDB" id="A0A2B4RJC4"/>
<keyword evidence="7" id="KW-0393">Immunoglobulin domain</keyword>
<dbReference type="InterPro" id="IPR001245">
    <property type="entry name" value="Ser-Thr/Tyr_kinase_cat_dom"/>
</dbReference>
<organism evidence="11 12">
    <name type="scientific">Stylophora pistillata</name>
    <name type="common">Smooth cauliflower coral</name>
    <dbReference type="NCBI Taxonomy" id="50429"/>
    <lineage>
        <taxon>Eukaryota</taxon>
        <taxon>Metazoa</taxon>
        <taxon>Cnidaria</taxon>
        <taxon>Anthozoa</taxon>
        <taxon>Hexacorallia</taxon>
        <taxon>Scleractinia</taxon>
        <taxon>Astrocoeniina</taxon>
        <taxon>Pocilloporidae</taxon>
        <taxon>Stylophora</taxon>
    </lineage>
</organism>
<keyword evidence="3 9" id="KW-1133">Transmembrane helix</keyword>
<dbReference type="SMART" id="SM00409">
    <property type="entry name" value="IG"/>
    <property type="match status" value="3"/>
</dbReference>
<dbReference type="GO" id="GO:0004713">
    <property type="term" value="F:protein tyrosine kinase activity"/>
    <property type="evidence" value="ECO:0007669"/>
    <property type="project" value="InterPro"/>
</dbReference>
<evidence type="ECO:0000256" key="3">
    <source>
        <dbReference type="ARBA" id="ARBA00022989"/>
    </source>
</evidence>
<protein>
    <submittedName>
        <fullName evidence="11">Hemicentin-2</fullName>
    </submittedName>
</protein>
<proteinExistence type="predicted"/>
<dbReference type="InterPro" id="IPR003599">
    <property type="entry name" value="Ig_sub"/>
</dbReference>
<dbReference type="Gene3D" id="1.10.510.10">
    <property type="entry name" value="Transferase(Phosphotransferase) domain 1"/>
    <property type="match status" value="1"/>
</dbReference>